<dbReference type="OrthoDB" id="9814572at2"/>
<evidence type="ECO:0000256" key="6">
    <source>
        <dbReference type="ARBA" id="ARBA00022747"/>
    </source>
</evidence>
<protein>
    <recommendedName>
        <fullName evidence="2">site-specific DNA-methyltransferase (adenine-specific)</fullName>
        <ecNumber evidence="2">2.1.1.72</ecNumber>
    </recommendedName>
</protein>
<comment type="catalytic activity">
    <reaction evidence="7">
        <text>a 2'-deoxyadenosine in DNA + S-adenosyl-L-methionine = an N(6)-methyl-2'-deoxyadenosine in DNA + S-adenosyl-L-homocysteine + H(+)</text>
        <dbReference type="Rhea" id="RHEA:15197"/>
        <dbReference type="Rhea" id="RHEA-COMP:12418"/>
        <dbReference type="Rhea" id="RHEA-COMP:12419"/>
        <dbReference type="ChEBI" id="CHEBI:15378"/>
        <dbReference type="ChEBI" id="CHEBI:57856"/>
        <dbReference type="ChEBI" id="CHEBI:59789"/>
        <dbReference type="ChEBI" id="CHEBI:90615"/>
        <dbReference type="ChEBI" id="CHEBI:90616"/>
        <dbReference type="EC" id="2.1.1.72"/>
    </reaction>
</comment>
<organism evidence="11 12">
    <name type="scientific">Salicibibacter kimchii</name>
    <dbReference type="NCBI Taxonomy" id="2099786"/>
    <lineage>
        <taxon>Bacteria</taxon>
        <taxon>Bacillati</taxon>
        <taxon>Bacillota</taxon>
        <taxon>Bacilli</taxon>
        <taxon>Bacillales</taxon>
        <taxon>Bacillaceae</taxon>
        <taxon>Salicibibacter</taxon>
    </lineage>
</organism>
<dbReference type="Proteomes" id="UP000252100">
    <property type="component" value="Chromosome"/>
</dbReference>
<evidence type="ECO:0000259" key="9">
    <source>
        <dbReference type="Pfam" id="PF02384"/>
    </source>
</evidence>
<proteinExistence type="inferred from homology"/>
<dbReference type="InterPro" id="IPR022749">
    <property type="entry name" value="D12N6_MeTrfase_N"/>
</dbReference>
<keyword evidence="6" id="KW-0680">Restriction system</keyword>
<name>A0A345BVQ5_9BACI</name>
<dbReference type="SUPFAM" id="SSF53335">
    <property type="entry name" value="S-adenosyl-L-methionine-dependent methyltransferases"/>
    <property type="match status" value="1"/>
</dbReference>
<sequence length="514" mass="58182">MAPKADISFTKDLFDAANKMRGSIAPADYKHFVLPLIFLRYISNRYEMKRRELQQQVDDPASELYMEDEDMKQDILEDEEIYKADNIYVLPSQSKWSYIMENAKQPNIKAIVDDAMQAVEQENPELEGMLPRIYQGSNLSAENLAGLIEIFSRKAFSSEDADSVDVLGRTYEYFIGSFASSEGNRGGEFFTPSSVTKLLVAMLEPIAGKVFDPASGSGGMFLQSEEYSKYQNALSFYGQESVTTTVQLGKMNVLLHGINADIRLGDTLINDQFEDLRADFVISNPPFNVSDWGADRIPKQDPRLIGPVTNSNANYMWMQHFLYHLNEQGTAGYVMANGAMTTNARGEKEVRQTLVDEGYVDCIVQMPEKLFFTTGIPCALFFLSKNRDGKKGFRERKDEILFIDVRKMGELVSRRQKALDQEEINHVSSIYHGFKNDGGRYEDVPGLCKAASLKEVKKNDYKLTPGIYVGTAEVEGDGIPYEEKMEALTSTLREQFEESNRLQEKILKDLERLV</sequence>
<comment type="similarity">
    <text evidence="1">Belongs to the N(4)/N(6)-methyltransferase family.</text>
</comment>
<dbReference type="Pfam" id="PF12161">
    <property type="entry name" value="HsdM_N"/>
    <property type="match status" value="1"/>
</dbReference>
<accession>A0A345BVQ5</accession>
<dbReference type="RefSeq" id="WP_114370663.1">
    <property type="nucleotide sequence ID" value="NZ_CP031092.1"/>
</dbReference>
<dbReference type="InterPro" id="IPR052916">
    <property type="entry name" value="Type-I_RE_MTase_Subunit"/>
</dbReference>
<dbReference type="KEGG" id="rue:DT065_02750"/>
<keyword evidence="12" id="KW-1185">Reference proteome</keyword>
<dbReference type="GO" id="GO:0003677">
    <property type="term" value="F:DNA binding"/>
    <property type="evidence" value="ECO:0007669"/>
    <property type="project" value="InterPro"/>
</dbReference>
<keyword evidence="8" id="KW-0175">Coiled coil</keyword>
<reference evidence="11 12" key="1">
    <citation type="journal article" date="2018" name="J. Microbiol.">
        <title>Salicibibacter kimchii gen. nov., sp. nov., a moderately halophilic and alkalitolerant bacterium in the family Bacillaceae, isolated from kimchi.</title>
        <authorList>
            <person name="Jang J.Y."/>
            <person name="Oh Y.J."/>
            <person name="Lim S.K."/>
            <person name="Park H.K."/>
            <person name="Lee C."/>
            <person name="Kim J.Y."/>
            <person name="Lee M.A."/>
            <person name="Choi H.J."/>
        </authorList>
    </citation>
    <scope>NUCLEOTIDE SEQUENCE [LARGE SCALE GENOMIC DNA]</scope>
    <source>
        <strain evidence="11 12">NKC1-1</strain>
    </source>
</reference>
<evidence type="ECO:0000256" key="5">
    <source>
        <dbReference type="ARBA" id="ARBA00022691"/>
    </source>
</evidence>
<dbReference type="AlphaFoldDB" id="A0A345BVQ5"/>
<dbReference type="InterPro" id="IPR003356">
    <property type="entry name" value="DNA_methylase_A-5"/>
</dbReference>
<evidence type="ECO:0000313" key="12">
    <source>
        <dbReference type="Proteomes" id="UP000252100"/>
    </source>
</evidence>
<feature type="coiled-coil region" evidence="8">
    <location>
        <begin position="485"/>
        <end position="513"/>
    </location>
</feature>
<evidence type="ECO:0000313" key="11">
    <source>
        <dbReference type="EMBL" id="AXF55036.1"/>
    </source>
</evidence>
<dbReference type="Pfam" id="PF02384">
    <property type="entry name" value="N6_Mtase"/>
    <property type="match status" value="1"/>
</dbReference>
<dbReference type="PRINTS" id="PR00507">
    <property type="entry name" value="N12N6MTFRASE"/>
</dbReference>
<dbReference type="EMBL" id="CP031092">
    <property type="protein sequence ID" value="AXF55036.1"/>
    <property type="molecule type" value="Genomic_DNA"/>
</dbReference>
<evidence type="ECO:0000256" key="4">
    <source>
        <dbReference type="ARBA" id="ARBA00022679"/>
    </source>
</evidence>
<dbReference type="GO" id="GO:0009307">
    <property type="term" value="P:DNA restriction-modification system"/>
    <property type="evidence" value="ECO:0007669"/>
    <property type="project" value="UniProtKB-KW"/>
</dbReference>
<dbReference type="Gene3D" id="1.20.1260.30">
    <property type="match status" value="1"/>
</dbReference>
<evidence type="ECO:0000256" key="8">
    <source>
        <dbReference type="SAM" id="Coils"/>
    </source>
</evidence>
<evidence type="ECO:0000256" key="7">
    <source>
        <dbReference type="ARBA" id="ARBA00047942"/>
    </source>
</evidence>
<dbReference type="GO" id="GO:0008170">
    <property type="term" value="F:N-methyltransferase activity"/>
    <property type="evidence" value="ECO:0007669"/>
    <property type="project" value="InterPro"/>
</dbReference>
<evidence type="ECO:0000256" key="2">
    <source>
        <dbReference type="ARBA" id="ARBA00011900"/>
    </source>
</evidence>
<gene>
    <name evidence="11" type="ORF">DT065_02750</name>
</gene>
<dbReference type="GO" id="GO:0009007">
    <property type="term" value="F:site-specific DNA-methyltransferase (adenine-specific) activity"/>
    <property type="evidence" value="ECO:0007669"/>
    <property type="project" value="UniProtKB-EC"/>
</dbReference>
<feature type="domain" description="DNA methylase adenine-specific" evidence="9">
    <location>
        <begin position="164"/>
        <end position="475"/>
    </location>
</feature>
<dbReference type="InterPro" id="IPR002052">
    <property type="entry name" value="DNA_methylase_N6_adenine_CS"/>
</dbReference>
<keyword evidence="4 11" id="KW-0808">Transferase</keyword>
<keyword evidence="3 11" id="KW-0489">Methyltransferase</keyword>
<dbReference type="EC" id="2.1.1.72" evidence="2"/>
<dbReference type="REBASE" id="259710">
    <property type="entry name" value="M.RspNKC11ORF2750P"/>
</dbReference>
<dbReference type="Gene3D" id="3.40.50.150">
    <property type="entry name" value="Vaccinia Virus protein VP39"/>
    <property type="match status" value="1"/>
</dbReference>
<evidence type="ECO:0000259" key="10">
    <source>
        <dbReference type="Pfam" id="PF12161"/>
    </source>
</evidence>
<dbReference type="PROSITE" id="PS00092">
    <property type="entry name" value="N6_MTASE"/>
    <property type="match status" value="1"/>
</dbReference>
<dbReference type="PANTHER" id="PTHR42998:SF1">
    <property type="entry name" value="TYPE I RESTRICTION ENZYME HINDI METHYLASE SUBUNIT"/>
    <property type="match status" value="1"/>
</dbReference>
<dbReference type="GO" id="GO:0032259">
    <property type="term" value="P:methylation"/>
    <property type="evidence" value="ECO:0007669"/>
    <property type="project" value="UniProtKB-KW"/>
</dbReference>
<evidence type="ECO:0000256" key="1">
    <source>
        <dbReference type="ARBA" id="ARBA00006594"/>
    </source>
</evidence>
<dbReference type="InterPro" id="IPR038333">
    <property type="entry name" value="T1MK-like_N_sf"/>
</dbReference>
<feature type="domain" description="N6 adenine-specific DNA methyltransferase N-terminal" evidence="10">
    <location>
        <begin position="11"/>
        <end position="151"/>
    </location>
</feature>
<dbReference type="InterPro" id="IPR029063">
    <property type="entry name" value="SAM-dependent_MTases_sf"/>
</dbReference>
<keyword evidence="5" id="KW-0949">S-adenosyl-L-methionine</keyword>
<evidence type="ECO:0000256" key="3">
    <source>
        <dbReference type="ARBA" id="ARBA00022603"/>
    </source>
</evidence>
<dbReference type="PANTHER" id="PTHR42998">
    <property type="entry name" value="TYPE I RESTRICTION ENZYME HINDVIIP M PROTEIN-RELATED"/>
    <property type="match status" value="1"/>
</dbReference>